<dbReference type="Pfam" id="PF12770">
    <property type="entry name" value="CHAT"/>
    <property type="match status" value="1"/>
</dbReference>
<keyword evidence="4" id="KW-1185">Reference proteome</keyword>
<feature type="compositionally biased region" description="Basic and acidic residues" evidence="1">
    <location>
        <begin position="205"/>
        <end position="219"/>
    </location>
</feature>
<evidence type="ECO:0000313" key="4">
    <source>
        <dbReference type="Proteomes" id="UP001365542"/>
    </source>
</evidence>
<reference evidence="3 4" key="1">
    <citation type="submission" date="2019-10" db="EMBL/GenBank/DDBJ databases">
        <authorList>
            <person name="Palmer J.M."/>
        </authorList>
    </citation>
    <scope>NUCLEOTIDE SEQUENCE [LARGE SCALE GENOMIC DNA]</scope>
    <source>
        <strain evidence="3 4">TWF694</strain>
    </source>
</reference>
<dbReference type="Proteomes" id="UP001365542">
    <property type="component" value="Unassembled WGS sequence"/>
</dbReference>
<sequence length="259" mass="29483">MLESMCPLLGLNPVRPPSRRKEVLLELETCKIFHFAGHGDLKSDPSKSYLLLEDWKKSRLTVKKLWELNSKFSENRPLLAFLSACSTGASKDESLFHEAVHLINAHKVLGFRHVIGTLWEVSDKHCVHIVKRFYEVLQKKGMEDSSISLALHESIRSLRSSCLEEGGIRGFDFRAKLKNKAAKGRIQDEIERIDTPLERLASNRTGDDGNERDFGEKADIDNTNHDILKTQNDRGDRNAKIVLSSKANFTWIPYVHYGV</sequence>
<comment type="caution">
    <text evidence="3">The sequence shown here is derived from an EMBL/GenBank/DDBJ whole genome shotgun (WGS) entry which is preliminary data.</text>
</comment>
<evidence type="ECO:0000259" key="2">
    <source>
        <dbReference type="Pfam" id="PF12770"/>
    </source>
</evidence>
<evidence type="ECO:0000256" key="1">
    <source>
        <dbReference type="SAM" id="MobiDB-lite"/>
    </source>
</evidence>
<evidence type="ECO:0000313" key="3">
    <source>
        <dbReference type="EMBL" id="KAK6526593.1"/>
    </source>
</evidence>
<dbReference type="AlphaFoldDB" id="A0AAV9WWY3"/>
<name>A0AAV9WWY3_9PEZI</name>
<organism evidence="3 4">
    <name type="scientific">Orbilia ellipsospora</name>
    <dbReference type="NCBI Taxonomy" id="2528407"/>
    <lineage>
        <taxon>Eukaryota</taxon>
        <taxon>Fungi</taxon>
        <taxon>Dikarya</taxon>
        <taxon>Ascomycota</taxon>
        <taxon>Pezizomycotina</taxon>
        <taxon>Orbiliomycetes</taxon>
        <taxon>Orbiliales</taxon>
        <taxon>Orbiliaceae</taxon>
        <taxon>Orbilia</taxon>
    </lineage>
</organism>
<proteinExistence type="predicted"/>
<feature type="region of interest" description="Disordered" evidence="1">
    <location>
        <begin position="199"/>
        <end position="219"/>
    </location>
</feature>
<dbReference type="InterPro" id="IPR024983">
    <property type="entry name" value="CHAT_dom"/>
</dbReference>
<protein>
    <recommendedName>
        <fullName evidence="2">CHAT domain-containing protein</fullName>
    </recommendedName>
</protein>
<accession>A0AAV9WWY3</accession>
<dbReference type="EMBL" id="JAVHJO010000016">
    <property type="protein sequence ID" value="KAK6526593.1"/>
    <property type="molecule type" value="Genomic_DNA"/>
</dbReference>
<gene>
    <name evidence="3" type="ORF">TWF694_005175</name>
</gene>
<feature type="domain" description="CHAT" evidence="2">
    <location>
        <begin position="19"/>
        <end position="163"/>
    </location>
</feature>